<dbReference type="AlphaFoldDB" id="A0A8D8VV72"/>
<protein>
    <submittedName>
        <fullName evidence="1">Uncharacterized protein</fullName>
    </submittedName>
</protein>
<reference evidence="1" key="1">
    <citation type="submission" date="2021-05" db="EMBL/GenBank/DDBJ databases">
        <authorList>
            <person name="Alioto T."/>
            <person name="Alioto T."/>
            <person name="Gomez Garrido J."/>
        </authorList>
    </citation>
    <scope>NUCLEOTIDE SEQUENCE</scope>
</reference>
<evidence type="ECO:0000313" key="1">
    <source>
        <dbReference type="EMBL" id="CAG6634880.1"/>
    </source>
</evidence>
<dbReference type="PANTHER" id="PTHR33332">
    <property type="entry name" value="REVERSE TRANSCRIPTASE DOMAIN-CONTAINING PROTEIN"/>
    <property type="match status" value="1"/>
</dbReference>
<proteinExistence type="predicted"/>
<sequence length="244" mass="28867">MFLNTDKCYVVTYHRKHTPIINTYKINNNALIRKTSIRDLGVLMESDLTFNTHYQNIVNKSFRNLGFITRNSRLFKNPTTFKSLYCSLVRSNLEYCSTLWSPYYATHIDLIEKVQRKFLRTLSFKDSELENSRDYEQIMSKYNLNSLEHRRNIADIIFVTKIIHSLINCEDLKCLLTFNRKIKNTRNKDLFRLKTYKTNIAQNNPINRCMSLCNTLCNPPHNIDFESVSISQIKNYLLGRSTLH</sequence>
<dbReference type="PRINTS" id="PR01345">
    <property type="entry name" value="CERVTRCPTASE"/>
</dbReference>
<name>A0A8D8VV72_9HEMI</name>
<dbReference type="EMBL" id="HBUF01087985">
    <property type="protein sequence ID" value="CAG6634880.1"/>
    <property type="molecule type" value="Transcribed_RNA"/>
</dbReference>
<organism evidence="1">
    <name type="scientific">Cacopsylla melanoneura</name>
    <dbReference type="NCBI Taxonomy" id="428564"/>
    <lineage>
        <taxon>Eukaryota</taxon>
        <taxon>Metazoa</taxon>
        <taxon>Ecdysozoa</taxon>
        <taxon>Arthropoda</taxon>
        <taxon>Hexapoda</taxon>
        <taxon>Insecta</taxon>
        <taxon>Pterygota</taxon>
        <taxon>Neoptera</taxon>
        <taxon>Paraneoptera</taxon>
        <taxon>Hemiptera</taxon>
        <taxon>Sternorrhyncha</taxon>
        <taxon>Psylloidea</taxon>
        <taxon>Psyllidae</taxon>
        <taxon>Psyllinae</taxon>
        <taxon>Cacopsylla</taxon>
    </lineage>
</organism>
<accession>A0A8D8VV72</accession>